<dbReference type="AlphaFoldDB" id="A0A919JKD7"/>
<dbReference type="InterPro" id="IPR006311">
    <property type="entry name" value="TAT_signal"/>
</dbReference>
<dbReference type="InterPro" id="IPR043504">
    <property type="entry name" value="Peptidase_S1_PA_chymotrypsin"/>
</dbReference>
<dbReference type="SUPFAM" id="SSF50494">
    <property type="entry name" value="Trypsin-like serine proteases"/>
    <property type="match status" value="1"/>
</dbReference>
<name>A0A919JKD7_9ACTN</name>
<comment type="similarity">
    <text evidence="1">Belongs to the peptidase S1 family.</text>
</comment>
<dbReference type="Pfam" id="PF00089">
    <property type="entry name" value="Trypsin"/>
    <property type="match status" value="1"/>
</dbReference>
<dbReference type="PANTHER" id="PTHR24276">
    <property type="entry name" value="POLYSERASE-RELATED"/>
    <property type="match status" value="1"/>
</dbReference>
<gene>
    <name evidence="7" type="ORF">Ani05nite_44140</name>
</gene>
<keyword evidence="4" id="KW-1133">Transmembrane helix</keyword>
<evidence type="ECO:0000256" key="3">
    <source>
        <dbReference type="SAM" id="MobiDB-lite"/>
    </source>
</evidence>
<feature type="signal peptide" evidence="5">
    <location>
        <begin position="1"/>
        <end position="24"/>
    </location>
</feature>
<evidence type="ECO:0000313" key="8">
    <source>
        <dbReference type="Proteomes" id="UP000647172"/>
    </source>
</evidence>
<dbReference type="Gene3D" id="2.40.10.10">
    <property type="entry name" value="Trypsin-like serine proteases"/>
    <property type="match status" value="1"/>
</dbReference>
<accession>A0A919JKD7</accession>
<dbReference type="PROSITE" id="PS50240">
    <property type="entry name" value="TRYPSIN_DOM"/>
    <property type="match status" value="1"/>
</dbReference>
<reference evidence="7" key="1">
    <citation type="submission" date="2021-01" db="EMBL/GenBank/DDBJ databases">
        <title>Whole genome shotgun sequence of Actinoplanes nipponensis NBRC 14063.</title>
        <authorList>
            <person name="Komaki H."/>
            <person name="Tamura T."/>
        </authorList>
    </citation>
    <scope>NUCLEOTIDE SEQUENCE</scope>
    <source>
        <strain evidence="7">NBRC 14063</strain>
    </source>
</reference>
<dbReference type="RefSeq" id="WP_203770932.1">
    <property type="nucleotide sequence ID" value="NZ_BAAAYJ010000078.1"/>
</dbReference>
<dbReference type="EMBL" id="BOMQ01000053">
    <property type="protein sequence ID" value="GIE50880.1"/>
    <property type="molecule type" value="Genomic_DNA"/>
</dbReference>
<evidence type="ECO:0000256" key="1">
    <source>
        <dbReference type="ARBA" id="ARBA00007664"/>
    </source>
</evidence>
<keyword evidence="5" id="KW-0732">Signal</keyword>
<evidence type="ECO:0000256" key="4">
    <source>
        <dbReference type="SAM" id="Phobius"/>
    </source>
</evidence>
<feature type="chain" id="PRO_5039586560" description="Peptidase S1 domain-containing protein" evidence="5">
    <location>
        <begin position="25"/>
        <end position="329"/>
    </location>
</feature>
<protein>
    <recommendedName>
        <fullName evidence="6">Peptidase S1 domain-containing protein</fullName>
    </recommendedName>
</protein>
<feature type="region of interest" description="Disordered" evidence="3">
    <location>
        <begin position="291"/>
        <end position="329"/>
    </location>
</feature>
<evidence type="ECO:0000256" key="2">
    <source>
        <dbReference type="ARBA" id="ARBA00023157"/>
    </source>
</evidence>
<dbReference type="InterPro" id="IPR009003">
    <property type="entry name" value="Peptidase_S1_PA"/>
</dbReference>
<dbReference type="PROSITE" id="PS00134">
    <property type="entry name" value="TRYPSIN_HIS"/>
    <property type="match status" value="1"/>
</dbReference>
<dbReference type="Proteomes" id="UP000647172">
    <property type="component" value="Unassembled WGS sequence"/>
</dbReference>
<dbReference type="GO" id="GO:0004252">
    <property type="term" value="F:serine-type endopeptidase activity"/>
    <property type="evidence" value="ECO:0007669"/>
    <property type="project" value="InterPro"/>
</dbReference>
<dbReference type="SMART" id="SM00020">
    <property type="entry name" value="Tryp_SPc"/>
    <property type="match status" value="1"/>
</dbReference>
<comment type="caution">
    <text evidence="7">The sequence shown here is derived from an EMBL/GenBank/DDBJ whole genome shotgun (WGS) entry which is preliminary data.</text>
</comment>
<keyword evidence="2" id="KW-1015">Disulfide bond</keyword>
<keyword evidence="8" id="KW-1185">Reference proteome</keyword>
<sequence>MRSARRRLAATLLAAALTVAPGGARPASAIAHGEDVSAGRYRFAVLLSMTGLPTAGPGTRDSSCSGALVAPRWVITAGHCFRTADGRRVSRTVAARTTATVGRADLTTREGHVAEVVAVRQADGADVALAELGVAVTDIAPLRVGAAPPRTGEVVRLTGYGLTDGHTPATRLRTGQFIVGRVGDALVETSGRAPRADTSPCPHDSGGPYFRQRRDGVAVLVAVVSAGPSCPHRGPDLGARIDGLAPWIAVTTGGPGGASPARDLIGYGPVVFVALAAVLLPALLLRRRRAGSRRQSAGPAGVACRPSSSRPVRVSDPASTSFSHRRGRP</sequence>
<evidence type="ECO:0000256" key="5">
    <source>
        <dbReference type="SAM" id="SignalP"/>
    </source>
</evidence>
<evidence type="ECO:0000259" key="6">
    <source>
        <dbReference type="PROSITE" id="PS50240"/>
    </source>
</evidence>
<dbReference type="PROSITE" id="PS51318">
    <property type="entry name" value="TAT"/>
    <property type="match status" value="1"/>
</dbReference>
<dbReference type="InterPro" id="IPR018114">
    <property type="entry name" value="TRYPSIN_HIS"/>
</dbReference>
<dbReference type="PRINTS" id="PR00722">
    <property type="entry name" value="CHYMOTRYPSIN"/>
</dbReference>
<dbReference type="GO" id="GO:0006508">
    <property type="term" value="P:proteolysis"/>
    <property type="evidence" value="ECO:0007669"/>
    <property type="project" value="InterPro"/>
</dbReference>
<dbReference type="InterPro" id="IPR001254">
    <property type="entry name" value="Trypsin_dom"/>
</dbReference>
<feature type="domain" description="Peptidase S1" evidence="6">
    <location>
        <begin position="30"/>
        <end position="253"/>
    </location>
</feature>
<organism evidence="7 8">
    <name type="scientific">Actinoplanes nipponensis</name>
    <dbReference type="NCBI Taxonomy" id="135950"/>
    <lineage>
        <taxon>Bacteria</taxon>
        <taxon>Bacillati</taxon>
        <taxon>Actinomycetota</taxon>
        <taxon>Actinomycetes</taxon>
        <taxon>Micromonosporales</taxon>
        <taxon>Micromonosporaceae</taxon>
        <taxon>Actinoplanes</taxon>
    </lineage>
</organism>
<dbReference type="PANTHER" id="PTHR24276:SF98">
    <property type="entry name" value="FI18310P1-RELATED"/>
    <property type="match status" value="1"/>
</dbReference>
<keyword evidence="4" id="KW-0812">Transmembrane</keyword>
<dbReference type="InterPro" id="IPR050430">
    <property type="entry name" value="Peptidase_S1"/>
</dbReference>
<feature type="transmembrane region" description="Helical" evidence="4">
    <location>
        <begin position="264"/>
        <end position="285"/>
    </location>
</feature>
<proteinExistence type="inferred from homology"/>
<evidence type="ECO:0000313" key="7">
    <source>
        <dbReference type="EMBL" id="GIE50880.1"/>
    </source>
</evidence>
<feature type="compositionally biased region" description="Low complexity" evidence="3">
    <location>
        <begin position="293"/>
        <end position="319"/>
    </location>
</feature>
<keyword evidence="4" id="KW-0472">Membrane</keyword>
<dbReference type="InterPro" id="IPR001314">
    <property type="entry name" value="Peptidase_S1A"/>
</dbReference>